<evidence type="ECO:0000313" key="1">
    <source>
        <dbReference type="EMBL" id="KAB0669369.1"/>
    </source>
</evidence>
<accession>A0ABQ6TLP8</accession>
<dbReference type="EMBL" id="VZRA01000003">
    <property type="protein sequence ID" value="KAB0669369.1"/>
    <property type="molecule type" value="Genomic_DNA"/>
</dbReference>
<comment type="caution">
    <text evidence="1">The sequence shown here is derived from an EMBL/GenBank/DDBJ whole genome shotgun (WGS) entry which is preliminary data.</text>
</comment>
<organism evidence="1 2">
    <name type="scientific">Oryzomonas sagensis</name>
    <dbReference type="NCBI Taxonomy" id="2603857"/>
    <lineage>
        <taxon>Bacteria</taxon>
        <taxon>Pseudomonadati</taxon>
        <taxon>Thermodesulfobacteriota</taxon>
        <taxon>Desulfuromonadia</taxon>
        <taxon>Geobacterales</taxon>
        <taxon>Geobacteraceae</taxon>
        <taxon>Oryzomonas</taxon>
    </lineage>
</organism>
<dbReference type="Proteomes" id="UP000798046">
    <property type="component" value="Unassembled WGS sequence"/>
</dbReference>
<reference evidence="1 2" key="1">
    <citation type="journal article" date="2020" name="Microorganisms">
        <title>Description of Three Novel Members in the Family Geobacteraceae, Oryzomonas japonicum gen. nov., sp. nov., Oryzomonas sagensis sp. nov., and Oryzomonas ruber sp. nov.</title>
        <authorList>
            <person name="Xu Z."/>
            <person name="Masuda Y."/>
            <person name="Hayakawa C."/>
            <person name="Ushijima N."/>
            <person name="Kawano K."/>
            <person name="Shiratori Y."/>
            <person name="Senoo K."/>
            <person name="Itoh H."/>
        </authorList>
    </citation>
    <scope>NUCLEOTIDE SEQUENCE [LARGE SCALE GENOMIC DNA]</scope>
    <source>
        <strain evidence="1 2">Red100</strain>
    </source>
</reference>
<dbReference type="RefSeq" id="WP_151157051.1">
    <property type="nucleotide sequence ID" value="NZ_VZRA01000003.1"/>
</dbReference>
<gene>
    <name evidence="1" type="ORF">F6V30_11175</name>
</gene>
<sequence>MGIVVKASDLKFKYPKDLQNREEPKFSGIPDPTPFNRDDLYDILPMMEAVMDALGSSDGQVLHLLEDILNEMPRFFVTREEVYSCLLETARERHT</sequence>
<protein>
    <submittedName>
        <fullName evidence="1">Uncharacterized protein</fullName>
    </submittedName>
</protein>
<proteinExistence type="predicted"/>
<keyword evidence="2" id="KW-1185">Reference proteome</keyword>
<evidence type="ECO:0000313" key="2">
    <source>
        <dbReference type="Proteomes" id="UP000798046"/>
    </source>
</evidence>
<name>A0ABQ6TLP8_9BACT</name>